<dbReference type="Pfam" id="PF01865">
    <property type="entry name" value="PhoU_div"/>
    <property type="match status" value="1"/>
</dbReference>
<evidence type="ECO:0000313" key="2">
    <source>
        <dbReference type="EMBL" id="WNY28152.1"/>
    </source>
</evidence>
<name>A0AA96V7G1_9EURY</name>
<accession>A0AA96V7G1</accession>
<protein>
    <recommendedName>
        <fullName evidence="4">TIGR00153 family protein</fullName>
    </recommendedName>
</protein>
<keyword evidence="3" id="KW-1185">Reference proteome</keyword>
<dbReference type="PANTHER" id="PTHR36536:SF3">
    <property type="entry name" value="UPF0111 PROTEIN HI_1603"/>
    <property type="match status" value="1"/>
</dbReference>
<dbReference type="RefSeq" id="WP_316559700.1">
    <property type="nucleotide sequence ID" value="NZ_CP131062.1"/>
</dbReference>
<dbReference type="KEGG" id="mees:MmiEs2_03340"/>
<dbReference type="GeneID" id="85196784"/>
<dbReference type="InterPro" id="IPR018445">
    <property type="entry name" value="Put_Phosphate_transp_reg"/>
</dbReference>
<gene>
    <name evidence="2" type="ORF">MmiEs2_03340</name>
</gene>
<sequence>MPHRYMRSILNIFVDSPMDGLEDHSKKVIEAVDRLSEMLDNYLDGDCGKTEELCKTIDELEHDADKMKQQFQVILPDSVVIQLDTNYLLDFLKSQDSIANTAQDAAHWMTLRPAADIPQEIKDELRELMKMSMKCIRSYEQVMVSLEKVEATSYSKIEIHKLVEQIPEIERQEYEVDMFEIKVLKTVFAHENEIGGAGVYHLSRLIDNIGGIADNTAHSVDIMRKILVKKT</sequence>
<dbReference type="EMBL" id="CP131062">
    <property type="protein sequence ID" value="WNY28152.1"/>
    <property type="molecule type" value="Genomic_DNA"/>
</dbReference>
<dbReference type="SUPFAM" id="SSF109755">
    <property type="entry name" value="PhoU-like"/>
    <property type="match status" value="1"/>
</dbReference>
<evidence type="ECO:0000256" key="1">
    <source>
        <dbReference type="ARBA" id="ARBA00008591"/>
    </source>
</evidence>
<dbReference type="NCBIfam" id="TIGR00153">
    <property type="entry name" value="TIGR00153 family protein"/>
    <property type="match status" value="1"/>
</dbReference>
<dbReference type="InterPro" id="IPR038078">
    <property type="entry name" value="PhoU-like_sf"/>
</dbReference>
<dbReference type="AlphaFoldDB" id="A0AA96V7G1"/>
<dbReference type="Gene3D" id="1.20.58.220">
    <property type="entry name" value="Phosphate transport system protein phou homolog 2, domain 2"/>
    <property type="match status" value="1"/>
</dbReference>
<dbReference type="PANTHER" id="PTHR36536">
    <property type="entry name" value="UPF0111 PROTEIN HI_1603"/>
    <property type="match status" value="1"/>
</dbReference>
<evidence type="ECO:0008006" key="4">
    <source>
        <dbReference type="Google" id="ProtNLM"/>
    </source>
</evidence>
<evidence type="ECO:0000313" key="3">
    <source>
        <dbReference type="Proteomes" id="UP001302662"/>
    </source>
</evidence>
<dbReference type="InterPro" id="IPR002727">
    <property type="entry name" value="DUF47"/>
</dbReference>
<dbReference type="Proteomes" id="UP001302662">
    <property type="component" value="Chromosome"/>
</dbReference>
<comment type="similarity">
    <text evidence="1">Belongs to the UPF0111 family.</text>
</comment>
<proteinExistence type="inferred from homology"/>
<organism evidence="2 3">
    <name type="scientific">Methanimicrococcus stummii</name>
    <dbReference type="NCBI Taxonomy" id="3028294"/>
    <lineage>
        <taxon>Archaea</taxon>
        <taxon>Methanobacteriati</taxon>
        <taxon>Methanobacteriota</taxon>
        <taxon>Stenosarchaea group</taxon>
        <taxon>Methanomicrobia</taxon>
        <taxon>Methanosarcinales</taxon>
        <taxon>Methanosarcinaceae</taxon>
        <taxon>Methanimicrococcus</taxon>
    </lineage>
</organism>
<reference evidence="2 3" key="1">
    <citation type="submission" date="2023-07" db="EMBL/GenBank/DDBJ databases">
        <title>Closed genome sequence of Methanimicrococcus sp. Es2.</title>
        <authorList>
            <person name="Protasov E."/>
            <person name="Platt K."/>
            <person name="Reeh H."/>
            <person name="Poehlein A."/>
            <person name="Daniel R."/>
            <person name="Brune A."/>
        </authorList>
    </citation>
    <scope>NUCLEOTIDE SEQUENCE [LARGE SCALE GENOMIC DNA]</scope>
    <source>
        <strain evidence="2 3">Es2</strain>
    </source>
</reference>